<dbReference type="GO" id="GO:0005829">
    <property type="term" value="C:cytosol"/>
    <property type="evidence" value="ECO:0007669"/>
    <property type="project" value="TreeGrafter"/>
</dbReference>
<dbReference type="PROSITE" id="PS00584">
    <property type="entry name" value="PFKB_KINASES_2"/>
    <property type="match status" value="1"/>
</dbReference>
<protein>
    <submittedName>
        <fullName evidence="4">Sugar kinase</fullName>
    </submittedName>
</protein>
<sequence>MPILVVGSVALDNVETPFTKVNDALGGAASYFVTAASLYDEVNLVAIVGSDFPQEHLDFWRKRSIDLEGLQIQDGKTFRWVGRYHMDMNSRDTLDTQLGVFADFHPVVPAKYQKSQLVFLANIHPQLQLEVLEQMPQAQLTVLDTMELWIMTEREGLTEVMKRVDVLLLSEEEVRQFTNQPSLVTGVRELLKLGLKYVVVKQGSYGALLFGADGTYFSAPSYPLEEVIDPTGAGDSFAAGLLGYLSTVAPQANGSYDIEDLKRAVVHGNILGSFTCADFSIGGLRNLTMDDIARRYKALVACSHFDPDWQLAR</sequence>
<dbReference type="InterPro" id="IPR011611">
    <property type="entry name" value="PfkB_dom"/>
</dbReference>
<evidence type="ECO:0000313" key="5">
    <source>
        <dbReference type="Proteomes" id="UP000290365"/>
    </source>
</evidence>
<name>A0A4P6K1H9_KTERU</name>
<dbReference type="AlphaFoldDB" id="A0A4P6K1H9"/>
<feature type="domain" description="Carbohydrate kinase PfkB" evidence="3">
    <location>
        <begin position="19"/>
        <end position="276"/>
    </location>
</feature>
<organism evidence="4 5">
    <name type="scientific">Ktedonosporobacter rubrisoli</name>
    <dbReference type="NCBI Taxonomy" id="2509675"/>
    <lineage>
        <taxon>Bacteria</taxon>
        <taxon>Bacillati</taxon>
        <taxon>Chloroflexota</taxon>
        <taxon>Ktedonobacteria</taxon>
        <taxon>Ktedonobacterales</taxon>
        <taxon>Ktedonosporobacteraceae</taxon>
        <taxon>Ktedonosporobacter</taxon>
    </lineage>
</organism>
<evidence type="ECO:0000259" key="3">
    <source>
        <dbReference type="Pfam" id="PF00294"/>
    </source>
</evidence>
<evidence type="ECO:0000313" key="4">
    <source>
        <dbReference type="EMBL" id="QBD81929.1"/>
    </source>
</evidence>
<accession>A0A4P6K1H9</accession>
<dbReference type="SUPFAM" id="SSF53613">
    <property type="entry name" value="Ribokinase-like"/>
    <property type="match status" value="1"/>
</dbReference>
<dbReference type="RefSeq" id="WP_129892990.1">
    <property type="nucleotide sequence ID" value="NZ_CP035758.1"/>
</dbReference>
<dbReference type="KEGG" id="kbs:EPA93_40515"/>
<proteinExistence type="predicted"/>
<gene>
    <name evidence="4" type="ORF">EPA93_40515</name>
</gene>
<dbReference type="GO" id="GO:0016301">
    <property type="term" value="F:kinase activity"/>
    <property type="evidence" value="ECO:0007669"/>
    <property type="project" value="UniProtKB-KW"/>
</dbReference>
<evidence type="ECO:0000256" key="2">
    <source>
        <dbReference type="ARBA" id="ARBA00022777"/>
    </source>
</evidence>
<dbReference type="Gene3D" id="3.40.1190.20">
    <property type="match status" value="1"/>
</dbReference>
<dbReference type="InterPro" id="IPR029056">
    <property type="entry name" value="Ribokinase-like"/>
</dbReference>
<evidence type="ECO:0000256" key="1">
    <source>
        <dbReference type="ARBA" id="ARBA00022679"/>
    </source>
</evidence>
<dbReference type="OrthoDB" id="9779730at2"/>
<dbReference type="PANTHER" id="PTHR10584:SF166">
    <property type="entry name" value="RIBOKINASE"/>
    <property type="match status" value="1"/>
</dbReference>
<dbReference type="PANTHER" id="PTHR10584">
    <property type="entry name" value="SUGAR KINASE"/>
    <property type="match status" value="1"/>
</dbReference>
<reference evidence="4 5" key="1">
    <citation type="submission" date="2019-01" db="EMBL/GenBank/DDBJ databases">
        <title>Ktedonosporobacter rubrisoli SCAWS-G2.</title>
        <authorList>
            <person name="Huang Y."/>
            <person name="Yan B."/>
        </authorList>
    </citation>
    <scope>NUCLEOTIDE SEQUENCE [LARGE SCALE GENOMIC DNA]</scope>
    <source>
        <strain evidence="4 5">SCAWS-G2</strain>
    </source>
</reference>
<dbReference type="InterPro" id="IPR002173">
    <property type="entry name" value="Carboh/pur_kinase_PfkB_CS"/>
</dbReference>
<dbReference type="EMBL" id="CP035758">
    <property type="protein sequence ID" value="QBD81929.1"/>
    <property type="molecule type" value="Genomic_DNA"/>
</dbReference>
<keyword evidence="5" id="KW-1185">Reference proteome</keyword>
<keyword evidence="1" id="KW-0808">Transferase</keyword>
<dbReference type="Proteomes" id="UP000290365">
    <property type="component" value="Chromosome"/>
</dbReference>
<keyword evidence="2 4" id="KW-0418">Kinase</keyword>
<dbReference type="Pfam" id="PF00294">
    <property type="entry name" value="PfkB"/>
    <property type="match status" value="1"/>
</dbReference>